<dbReference type="Proteomes" id="UP000509303">
    <property type="component" value="Chromosome"/>
</dbReference>
<keyword evidence="3" id="KW-1185">Reference proteome</keyword>
<evidence type="ECO:0000259" key="1">
    <source>
        <dbReference type="Pfam" id="PF21962"/>
    </source>
</evidence>
<dbReference type="InterPro" id="IPR053832">
    <property type="entry name" value="DUF6924"/>
</dbReference>
<evidence type="ECO:0000313" key="2">
    <source>
        <dbReference type="EMBL" id="QKW48272.1"/>
    </source>
</evidence>
<reference evidence="2 3" key="1">
    <citation type="submission" date="2020-06" db="EMBL/GenBank/DDBJ databases">
        <title>Genome mining for natural products.</title>
        <authorList>
            <person name="Zhang B."/>
            <person name="Shi J."/>
            <person name="Ge H."/>
        </authorList>
    </citation>
    <scope>NUCLEOTIDE SEQUENCE [LARGE SCALE GENOMIC DNA]</scope>
    <source>
        <strain evidence="2 3">NA00687</strain>
    </source>
</reference>
<dbReference type="Pfam" id="PF21962">
    <property type="entry name" value="DUF6924"/>
    <property type="match status" value="1"/>
</dbReference>
<evidence type="ECO:0000313" key="3">
    <source>
        <dbReference type="Proteomes" id="UP000509303"/>
    </source>
</evidence>
<feature type="domain" description="DUF6924" evidence="1">
    <location>
        <begin position="132"/>
        <end position="261"/>
    </location>
</feature>
<protein>
    <recommendedName>
        <fullName evidence="1">DUF6924 domain-containing protein</fullName>
    </recommendedName>
</protein>
<accession>A0A7H8N1J0</accession>
<proteinExistence type="predicted"/>
<name>A0A7H8N1J0_9ACTN</name>
<dbReference type="RefSeq" id="WP_176159969.1">
    <property type="nucleotide sequence ID" value="NZ_CP054929.1"/>
</dbReference>
<dbReference type="AlphaFoldDB" id="A0A7H8N1J0"/>
<gene>
    <name evidence="2" type="ORF">HUT08_00500</name>
</gene>
<sequence>MDPDAGEPPAGDQFLTVERDWVRVEAGSSSEAPIVTLYAGGDPGPQAGWEDVEEITMVSTTGFLALCDGGYNPVHKANLATAGTGTYVIRVHASDRSSEDKKPRFLIQVIPGQRTGAEPAPPSATIEDSEGPLLVRTSFTQPQEWARLLDALDEAAQKHHAPLTVIDNPAYTGHTPAQITARIQRDDEGWPATTLVLIADEQALASAEYPVLAVNNLPDDDDAPFRITLAAASSLVVNMELSNTDFREWVQGVDADGIYREEHY</sequence>
<dbReference type="EMBL" id="CP054929">
    <property type="protein sequence ID" value="QKW48272.1"/>
    <property type="molecule type" value="Genomic_DNA"/>
</dbReference>
<organism evidence="2 3">
    <name type="scientific">Streptomyces buecherae</name>
    <dbReference type="NCBI Taxonomy" id="2763006"/>
    <lineage>
        <taxon>Bacteria</taxon>
        <taxon>Bacillati</taxon>
        <taxon>Actinomycetota</taxon>
        <taxon>Actinomycetes</taxon>
        <taxon>Kitasatosporales</taxon>
        <taxon>Streptomycetaceae</taxon>
        <taxon>Streptomyces</taxon>
    </lineage>
</organism>